<feature type="transmembrane region" description="Helical" evidence="3">
    <location>
        <begin position="145"/>
        <end position="164"/>
    </location>
</feature>
<comment type="subcellular location">
    <subcellularLocation>
        <location evidence="1">Nucleus</location>
    </subcellularLocation>
</comment>
<name>A0ABV0PE25_9TELE</name>
<reference evidence="4 5" key="1">
    <citation type="submission" date="2021-06" db="EMBL/GenBank/DDBJ databases">
        <authorList>
            <person name="Palmer J.M."/>
        </authorList>
    </citation>
    <scope>NUCLEOTIDE SEQUENCE [LARGE SCALE GENOMIC DNA]</scope>
    <source>
        <strain evidence="4 5">GA_2019</strain>
        <tissue evidence="4">Muscle</tissue>
    </source>
</reference>
<gene>
    <name evidence="4" type="ORF">GOODEAATRI_014278</name>
</gene>
<dbReference type="PANTHER" id="PTHR46527:SF1">
    <property type="entry name" value="NUCLEOPORIN NUP42"/>
    <property type="match status" value="1"/>
</dbReference>
<dbReference type="EMBL" id="JAHRIO010070965">
    <property type="protein sequence ID" value="MEQ2181705.1"/>
    <property type="molecule type" value="Genomic_DNA"/>
</dbReference>
<evidence type="ECO:0000256" key="3">
    <source>
        <dbReference type="SAM" id="Phobius"/>
    </source>
</evidence>
<protein>
    <submittedName>
        <fullName evidence="4">Uncharacterized protein</fullName>
    </submittedName>
</protein>
<comment type="caution">
    <text evidence="4">The sequence shown here is derived from an EMBL/GenBank/DDBJ whole genome shotgun (WGS) entry which is preliminary data.</text>
</comment>
<dbReference type="InterPro" id="IPR051767">
    <property type="entry name" value="Nucleoporin_NUP42"/>
</dbReference>
<organism evidence="4 5">
    <name type="scientific">Goodea atripinnis</name>
    <dbReference type="NCBI Taxonomy" id="208336"/>
    <lineage>
        <taxon>Eukaryota</taxon>
        <taxon>Metazoa</taxon>
        <taxon>Chordata</taxon>
        <taxon>Craniata</taxon>
        <taxon>Vertebrata</taxon>
        <taxon>Euteleostomi</taxon>
        <taxon>Actinopterygii</taxon>
        <taxon>Neopterygii</taxon>
        <taxon>Teleostei</taxon>
        <taxon>Neoteleostei</taxon>
        <taxon>Acanthomorphata</taxon>
        <taxon>Ovalentaria</taxon>
        <taxon>Atherinomorphae</taxon>
        <taxon>Cyprinodontiformes</taxon>
        <taxon>Goodeidae</taxon>
        <taxon>Goodea</taxon>
    </lineage>
</organism>
<sequence length="166" mass="18601">MIPMHLTGEEEEEQLEEEWLGMKTMIKNCFTDLSPEELRLEYYSTRASGDLQGYVRHFPVVYVSLETNGWGGFGSTFGAVSASPAAGSGMVGEATGGLFSPESKLTQEELNQFKAKRFTLGQIPLKPPPESMLVLSRRGRYNKSWSVSQFFCLLYLLFLMSNFASM</sequence>
<accession>A0ABV0PE25</accession>
<keyword evidence="3" id="KW-1133">Transmembrane helix</keyword>
<evidence type="ECO:0000313" key="5">
    <source>
        <dbReference type="Proteomes" id="UP001476798"/>
    </source>
</evidence>
<keyword evidence="3" id="KW-0812">Transmembrane</keyword>
<dbReference type="PANTHER" id="PTHR46527">
    <property type="entry name" value="NUCLEOPORIN-LIKE PROTEIN 2"/>
    <property type="match status" value="1"/>
</dbReference>
<keyword evidence="2" id="KW-0539">Nucleus</keyword>
<keyword evidence="3" id="KW-0472">Membrane</keyword>
<evidence type="ECO:0000313" key="4">
    <source>
        <dbReference type="EMBL" id="MEQ2181705.1"/>
    </source>
</evidence>
<proteinExistence type="predicted"/>
<evidence type="ECO:0000256" key="1">
    <source>
        <dbReference type="ARBA" id="ARBA00004123"/>
    </source>
</evidence>
<evidence type="ECO:0000256" key="2">
    <source>
        <dbReference type="ARBA" id="ARBA00023242"/>
    </source>
</evidence>
<keyword evidence="5" id="KW-1185">Reference proteome</keyword>
<dbReference type="Proteomes" id="UP001476798">
    <property type="component" value="Unassembled WGS sequence"/>
</dbReference>